<gene>
    <name evidence="2" type="ORF">CAPTEDRAFT_192230</name>
</gene>
<dbReference type="PANTHER" id="PTHR21557:SF2">
    <property type="entry name" value="CORDON-BLEU PROTEIN-LIKE 1"/>
    <property type="match status" value="1"/>
</dbReference>
<dbReference type="PANTHER" id="PTHR21557">
    <property type="entry name" value="CORDON-BLEU"/>
    <property type="match status" value="1"/>
</dbReference>
<proteinExistence type="predicted"/>
<dbReference type="OrthoDB" id="8882621at2759"/>
<accession>R7UEI8</accession>
<dbReference type="EMBL" id="AMQN01008122">
    <property type="status" value="NOT_ANNOTATED_CDS"/>
    <property type="molecule type" value="Genomic_DNA"/>
</dbReference>
<reference evidence="2 4" key="2">
    <citation type="journal article" date="2013" name="Nature">
        <title>Insights into bilaterian evolution from three spiralian genomes.</title>
        <authorList>
            <person name="Simakov O."/>
            <person name="Marletaz F."/>
            <person name="Cho S.J."/>
            <person name="Edsinger-Gonzales E."/>
            <person name="Havlak P."/>
            <person name="Hellsten U."/>
            <person name="Kuo D.H."/>
            <person name="Larsson T."/>
            <person name="Lv J."/>
            <person name="Arendt D."/>
            <person name="Savage R."/>
            <person name="Osoegawa K."/>
            <person name="de Jong P."/>
            <person name="Grimwood J."/>
            <person name="Chapman J.A."/>
            <person name="Shapiro H."/>
            <person name="Aerts A."/>
            <person name="Otillar R.P."/>
            <person name="Terry A.Y."/>
            <person name="Boore J.L."/>
            <person name="Grigoriev I.V."/>
            <person name="Lindberg D.R."/>
            <person name="Seaver E.C."/>
            <person name="Weisblat D.A."/>
            <person name="Putnam N.H."/>
            <person name="Rokhsar D.S."/>
        </authorList>
    </citation>
    <scope>NUCLEOTIDE SEQUENCE</scope>
    <source>
        <strain evidence="2 4">I ESC-2004</strain>
    </source>
</reference>
<organism evidence="2">
    <name type="scientific">Capitella teleta</name>
    <name type="common">Polychaete worm</name>
    <dbReference type="NCBI Taxonomy" id="283909"/>
    <lineage>
        <taxon>Eukaryota</taxon>
        <taxon>Metazoa</taxon>
        <taxon>Spiralia</taxon>
        <taxon>Lophotrochozoa</taxon>
        <taxon>Annelida</taxon>
        <taxon>Polychaeta</taxon>
        <taxon>Sedentaria</taxon>
        <taxon>Scolecida</taxon>
        <taxon>Capitellidae</taxon>
        <taxon>Capitella</taxon>
    </lineage>
</organism>
<evidence type="ECO:0000313" key="3">
    <source>
        <dbReference type="EnsemblMetazoa" id="CapteP192230"/>
    </source>
</evidence>
<protein>
    <recommendedName>
        <fullName evidence="1">RBD domain-containing protein</fullName>
    </recommendedName>
</protein>
<dbReference type="GO" id="GO:0003785">
    <property type="term" value="F:actin monomer binding"/>
    <property type="evidence" value="ECO:0007669"/>
    <property type="project" value="InterPro"/>
</dbReference>
<evidence type="ECO:0000313" key="4">
    <source>
        <dbReference type="Proteomes" id="UP000014760"/>
    </source>
</evidence>
<dbReference type="GO" id="GO:0007165">
    <property type="term" value="P:signal transduction"/>
    <property type="evidence" value="ECO:0007669"/>
    <property type="project" value="InterPro"/>
</dbReference>
<reference evidence="3" key="3">
    <citation type="submission" date="2015-06" db="UniProtKB">
        <authorList>
            <consortium name="EnsemblMetazoa"/>
        </authorList>
    </citation>
    <scope>IDENTIFICATION</scope>
</reference>
<dbReference type="Proteomes" id="UP000014760">
    <property type="component" value="Unassembled WGS sequence"/>
</dbReference>
<dbReference type="PROSITE" id="PS50898">
    <property type="entry name" value="RBD"/>
    <property type="match status" value="1"/>
</dbReference>
<dbReference type="InterPro" id="IPR003116">
    <property type="entry name" value="RBD_dom"/>
</dbReference>
<reference evidence="4" key="1">
    <citation type="submission" date="2012-12" db="EMBL/GenBank/DDBJ databases">
        <authorList>
            <person name="Hellsten U."/>
            <person name="Grimwood J."/>
            <person name="Chapman J.A."/>
            <person name="Shapiro H."/>
            <person name="Aerts A."/>
            <person name="Otillar R.P."/>
            <person name="Terry A.Y."/>
            <person name="Boore J.L."/>
            <person name="Simakov O."/>
            <person name="Marletaz F."/>
            <person name="Cho S.-J."/>
            <person name="Edsinger-Gonzales E."/>
            <person name="Havlak P."/>
            <person name="Kuo D.-H."/>
            <person name="Larsson T."/>
            <person name="Lv J."/>
            <person name="Arendt D."/>
            <person name="Savage R."/>
            <person name="Osoegawa K."/>
            <person name="de Jong P."/>
            <person name="Lindberg D.R."/>
            <person name="Seaver E.C."/>
            <person name="Weisblat D.A."/>
            <person name="Putnam N.H."/>
            <person name="Grigoriev I.V."/>
            <person name="Rokhsar D.S."/>
        </authorList>
    </citation>
    <scope>NUCLEOTIDE SEQUENCE</scope>
    <source>
        <strain evidence="4">I ESC-2004</strain>
    </source>
</reference>
<dbReference type="OMA" id="YHLREIN"/>
<dbReference type="EMBL" id="KB302241">
    <property type="protein sequence ID" value="ELU04491.1"/>
    <property type="molecule type" value="Genomic_DNA"/>
</dbReference>
<dbReference type="InterPro" id="IPR039895">
    <property type="entry name" value="COBL-like"/>
</dbReference>
<dbReference type="InterPro" id="IPR029071">
    <property type="entry name" value="Ubiquitin-like_domsf"/>
</dbReference>
<dbReference type="Gene3D" id="3.10.20.90">
    <property type="entry name" value="Phosphatidylinositol 3-kinase Catalytic Subunit, Chain A, domain 1"/>
    <property type="match status" value="1"/>
</dbReference>
<dbReference type="SUPFAM" id="SSF54236">
    <property type="entry name" value="Ubiquitin-like"/>
    <property type="match status" value="1"/>
</dbReference>
<dbReference type="STRING" id="283909.R7UEI8"/>
<dbReference type="HOGENOM" id="CLU_1350041_0_0_1"/>
<keyword evidence="4" id="KW-1185">Reference proteome</keyword>
<evidence type="ECO:0000259" key="1">
    <source>
        <dbReference type="PROSITE" id="PS50898"/>
    </source>
</evidence>
<evidence type="ECO:0000313" key="2">
    <source>
        <dbReference type="EMBL" id="ELU04491.1"/>
    </source>
</evidence>
<dbReference type="EnsemblMetazoa" id="CapteT192230">
    <property type="protein sequence ID" value="CapteP192230"/>
    <property type="gene ID" value="CapteG192230"/>
</dbReference>
<dbReference type="AlphaFoldDB" id="R7UEI8"/>
<sequence>MSTSSAAESLASSADCPETPDVLEMTLILPDGHEKEISVQSNKQMMDLLIQLAATHKLSPAGHVLQAYDPDTGRPIQYKASQSIGSLGVNVLHLASKRPVSNSEPKKPVVTSQRPFDVTHRVTVNLPRNQKHVLRVKPSLTLAQIFHQTCDEKNLDPYKYELQHPTDPRATLNMADPLLVYAPLAELTLVSISDAFKVLKSAT</sequence>
<name>R7UEI8_CAPTE</name>
<feature type="domain" description="RBD" evidence="1">
    <location>
        <begin position="120"/>
        <end position="192"/>
    </location>
</feature>